<protein>
    <submittedName>
        <fullName evidence="8">Putative serine/threonine protein kinase</fullName>
    </submittedName>
</protein>
<dbReference type="Pfam" id="PF00069">
    <property type="entry name" value="Pkinase"/>
    <property type="match status" value="1"/>
</dbReference>
<keyword evidence="3" id="KW-0547">Nucleotide-binding</keyword>
<feature type="region of interest" description="Disordered" evidence="6">
    <location>
        <begin position="330"/>
        <end position="400"/>
    </location>
</feature>
<evidence type="ECO:0000256" key="6">
    <source>
        <dbReference type="SAM" id="MobiDB-lite"/>
    </source>
</evidence>
<feature type="compositionally biased region" description="Polar residues" evidence="6">
    <location>
        <begin position="337"/>
        <end position="354"/>
    </location>
</feature>
<keyword evidence="1 8" id="KW-0723">Serine/threonine-protein kinase</keyword>
<evidence type="ECO:0000259" key="7">
    <source>
        <dbReference type="PROSITE" id="PS50011"/>
    </source>
</evidence>
<sequence length="442" mass="50844">MEGKEITSNQNKIFFLLKDYVHPKPQRGDYRRDNWTQFHQRMNQIKNIPIVEIDNDNKYQLLELLERGTSGDIMKAENLKTGRMVAIKIKTITSPLTKDEGLILSQLNHPNIVQLISHDIINDIGYIVMGYANSGNLRTHILTGKVQDENDAKIIFRQISQGLCHAHSMNICHRDIKPENVIIFDQRRFVLADWGFATYVSPDKNHTQGCGSLAFSSPEILCRTPYHGTEVDIWSLGVLLYLMVSGKYPFIRESSNGMIREILNGHYTIPANWSDDLAHLISQMLKINPIERFTIRQVLEHSWLKHPTDNYLIKNNLRYSAKVPGNHPIDIPKPLNLRNSSGASKSLKLSNPSRVTKHLKLSNPRVTKPLKLRNPTRVTKPLKLSNPRVTKPYRKKSSPDKIQRILIPPLDFSSTEEDQSSEKSILSKISPRTLWRNFRRRN</sequence>
<dbReference type="InterPro" id="IPR011009">
    <property type="entry name" value="Kinase-like_dom_sf"/>
</dbReference>
<gene>
    <name evidence="8" type="ORF">LCPAC201_02550</name>
</gene>
<dbReference type="InterPro" id="IPR000719">
    <property type="entry name" value="Prot_kinase_dom"/>
</dbReference>
<proteinExistence type="predicted"/>
<dbReference type="PANTHER" id="PTHR24346:SF82">
    <property type="entry name" value="KP78A-RELATED"/>
    <property type="match status" value="1"/>
</dbReference>
<keyword evidence="5" id="KW-0067">ATP-binding</keyword>
<dbReference type="PANTHER" id="PTHR24346">
    <property type="entry name" value="MAP/MICROTUBULE AFFINITY-REGULATING KINASE"/>
    <property type="match status" value="1"/>
</dbReference>
<organism evidence="8">
    <name type="scientific">Pithovirus LCPAC201</name>
    <dbReference type="NCBI Taxonomy" id="2506591"/>
    <lineage>
        <taxon>Viruses</taxon>
        <taxon>Pithoviruses</taxon>
    </lineage>
</organism>
<dbReference type="PROSITE" id="PS00108">
    <property type="entry name" value="PROTEIN_KINASE_ST"/>
    <property type="match status" value="1"/>
</dbReference>
<dbReference type="Gene3D" id="1.10.510.10">
    <property type="entry name" value="Transferase(Phosphotransferase) domain 1"/>
    <property type="match status" value="1"/>
</dbReference>
<keyword evidence="2" id="KW-0808">Transferase</keyword>
<evidence type="ECO:0000256" key="1">
    <source>
        <dbReference type="ARBA" id="ARBA00022527"/>
    </source>
</evidence>
<evidence type="ECO:0000256" key="2">
    <source>
        <dbReference type="ARBA" id="ARBA00022679"/>
    </source>
</evidence>
<dbReference type="GO" id="GO:0005524">
    <property type="term" value="F:ATP binding"/>
    <property type="evidence" value="ECO:0007669"/>
    <property type="project" value="UniProtKB-KW"/>
</dbReference>
<evidence type="ECO:0000313" key="8">
    <source>
        <dbReference type="EMBL" id="QBK90954.1"/>
    </source>
</evidence>
<dbReference type="SUPFAM" id="SSF56112">
    <property type="entry name" value="Protein kinase-like (PK-like)"/>
    <property type="match status" value="1"/>
</dbReference>
<reference evidence="8" key="1">
    <citation type="journal article" date="2019" name="MBio">
        <title>Virus Genomes from Deep Sea Sediments Expand the Ocean Megavirome and Support Independent Origins of Viral Gigantism.</title>
        <authorList>
            <person name="Backstrom D."/>
            <person name="Yutin N."/>
            <person name="Jorgensen S.L."/>
            <person name="Dharamshi J."/>
            <person name="Homa F."/>
            <person name="Zaremba-Niedwiedzka K."/>
            <person name="Spang A."/>
            <person name="Wolf Y.I."/>
            <person name="Koonin E.V."/>
            <person name="Ettema T.J."/>
        </authorList>
    </citation>
    <scope>NUCLEOTIDE SEQUENCE</scope>
</reference>
<keyword evidence="4 8" id="KW-0418">Kinase</keyword>
<dbReference type="GO" id="GO:0004674">
    <property type="term" value="F:protein serine/threonine kinase activity"/>
    <property type="evidence" value="ECO:0007669"/>
    <property type="project" value="UniProtKB-KW"/>
</dbReference>
<dbReference type="PROSITE" id="PS50011">
    <property type="entry name" value="PROTEIN_KINASE_DOM"/>
    <property type="match status" value="1"/>
</dbReference>
<evidence type="ECO:0000256" key="4">
    <source>
        <dbReference type="ARBA" id="ARBA00022777"/>
    </source>
</evidence>
<dbReference type="FunFam" id="1.10.510.10:FF:000571">
    <property type="entry name" value="Maternal embryonic leucine zipper kinase"/>
    <property type="match status" value="1"/>
</dbReference>
<feature type="domain" description="Protein kinase" evidence="7">
    <location>
        <begin position="59"/>
        <end position="304"/>
    </location>
</feature>
<name>A0A481Z510_9VIRU</name>
<dbReference type="SMART" id="SM00220">
    <property type="entry name" value="S_TKc"/>
    <property type="match status" value="1"/>
</dbReference>
<evidence type="ECO:0000256" key="5">
    <source>
        <dbReference type="ARBA" id="ARBA00022840"/>
    </source>
</evidence>
<evidence type="ECO:0000256" key="3">
    <source>
        <dbReference type="ARBA" id="ARBA00022741"/>
    </source>
</evidence>
<dbReference type="GO" id="GO:0035556">
    <property type="term" value="P:intracellular signal transduction"/>
    <property type="evidence" value="ECO:0007669"/>
    <property type="project" value="TreeGrafter"/>
</dbReference>
<dbReference type="InterPro" id="IPR008271">
    <property type="entry name" value="Ser/Thr_kinase_AS"/>
</dbReference>
<dbReference type="EMBL" id="MK500504">
    <property type="protein sequence ID" value="QBK90954.1"/>
    <property type="molecule type" value="Genomic_DNA"/>
</dbReference>
<accession>A0A481Z510</accession>